<organism evidence="1">
    <name type="scientific">Brassica cretica</name>
    <name type="common">Mustard</name>
    <dbReference type="NCBI Taxonomy" id="69181"/>
    <lineage>
        <taxon>Eukaryota</taxon>
        <taxon>Viridiplantae</taxon>
        <taxon>Streptophyta</taxon>
        <taxon>Embryophyta</taxon>
        <taxon>Tracheophyta</taxon>
        <taxon>Spermatophyta</taxon>
        <taxon>Magnoliopsida</taxon>
        <taxon>eudicotyledons</taxon>
        <taxon>Gunneridae</taxon>
        <taxon>Pentapetalae</taxon>
        <taxon>rosids</taxon>
        <taxon>malvids</taxon>
        <taxon>Brassicales</taxon>
        <taxon>Brassicaceae</taxon>
        <taxon>Brassiceae</taxon>
        <taxon>Brassica</taxon>
    </lineage>
</organism>
<name>A0A8S9IWJ5_BRACR</name>
<proteinExistence type="predicted"/>
<comment type="caution">
    <text evidence="1">The sequence shown here is derived from an EMBL/GenBank/DDBJ whole genome shotgun (WGS) entry which is preliminary data.</text>
</comment>
<gene>
    <name evidence="1" type="ORF">F2Q70_00000936</name>
</gene>
<accession>A0A8S9IWJ5</accession>
<dbReference type="EMBL" id="QGKY02001015">
    <property type="protein sequence ID" value="KAF2574055.1"/>
    <property type="molecule type" value="Genomic_DNA"/>
</dbReference>
<protein>
    <submittedName>
        <fullName evidence="1">Uncharacterized protein</fullName>
    </submittedName>
</protein>
<evidence type="ECO:0000313" key="1">
    <source>
        <dbReference type="EMBL" id="KAF2574055.1"/>
    </source>
</evidence>
<sequence length="536" mass="59347">MTSGSKGAAAWETTTVRVQMLKTTKKKREYVITQTELRARRRWPWASPASRYTKIEAQSQELFFDAGKASGRRRRDLGSDVFLLPSSALSASIHAIVFLFGGPLVDDSLKRTSLAVRRRVLCLCSGSWATGSTKSWSSHHSSSVPIIFNHRAPPLRRSYFLGLTAAKLSTVEVNLASSPPSPPSLVLGFGRVSLSARVSTPEFHHSRTSPLWTISTRSRPTSHQCFYVAKLHRLNCCLLVTTGPIVVQECCFARFTHDYFTAASLSLYAVSSIDGSSQSRICGLSDLLVARTIVQECGFVRFINYITAAPPSQYAVSSIDGSSHSQLRDLQIGIVARKPNHPEAFYLLSDVCSHMIWLNKCDDCMLRSLSVTNYWTRHGNVEFRGLDPIKSSALSSNFILRASLEAKLELEIHLVSLVSLVGFKADCACFNVISSQIGLRTVNVAYGSGAFHLKFLLVNIPTSYRCINVVFDYQLFFRTIAMGTKVELSFEFLHFAEHDSPLDGFIFNCFVMFSSFILPSSMSPGSFASVVNSYAL</sequence>
<dbReference type="AlphaFoldDB" id="A0A8S9IWJ5"/>
<reference evidence="1" key="1">
    <citation type="submission" date="2019-12" db="EMBL/GenBank/DDBJ databases">
        <title>Genome sequencing and annotation of Brassica cretica.</title>
        <authorList>
            <person name="Studholme D.J."/>
            <person name="Sarris P.F."/>
        </authorList>
    </citation>
    <scope>NUCLEOTIDE SEQUENCE</scope>
    <source>
        <strain evidence="1">PFS-102/07</strain>
        <tissue evidence="1">Leaf</tissue>
    </source>
</reference>